<dbReference type="EMBL" id="LJHD01000103">
    <property type="protein sequence ID" value="ONI44568.1"/>
    <property type="molecule type" value="Genomic_DNA"/>
</dbReference>
<accession>A0ACC8XHS4</accession>
<protein>
    <submittedName>
        <fullName evidence="1">Ribonuclease HII</fullName>
    </submittedName>
</protein>
<reference evidence="1" key="1">
    <citation type="submission" date="2016-08" db="EMBL/GenBank/DDBJ databases">
        <authorList>
            <person name="Ngugi D.K."/>
            <person name="Miyake S."/>
            <person name="Stingl U."/>
        </authorList>
    </citation>
    <scope>NUCLEOTIDE SEQUENCE</scope>
    <source>
        <strain evidence="1">SCG-D08WGA-EpuloA1</strain>
    </source>
</reference>
<keyword evidence="2" id="KW-1185">Reference proteome</keyword>
<gene>
    <name evidence="1" type="ORF">AN640_05335</name>
</gene>
<dbReference type="Proteomes" id="UP000188637">
    <property type="component" value="Unassembled WGS sequence"/>
</dbReference>
<comment type="caution">
    <text evidence="1">The sequence shown here is derived from an EMBL/GenBank/DDBJ whole genome shotgun (WGS) entry which is preliminary data.</text>
</comment>
<evidence type="ECO:0000313" key="2">
    <source>
        <dbReference type="Proteomes" id="UP000188637"/>
    </source>
</evidence>
<evidence type="ECO:0000313" key="1">
    <source>
        <dbReference type="EMBL" id="ONI44568.1"/>
    </source>
</evidence>
<sequence>MTKEERLQKEIEDWHQKLVLDFTYHGKKKILVGVDEVGRGPLAGPVVAAAVILPYEVDLVGVKDSKLISEKKREQLFDEITNKSVAIGIGVVNENIIDEINILQATFEAMKIALVDLNHNFDIILVDGNMCIPNIEKKQYSIVGGDNKSASISAASIIAKVTRDRIMKAFAKEYPYYDWEKNKGYGTKNHYVGIEQYGITPIHRKSFLKSVKL</sequence>
<name>A0ACC8XHS4_9FIRM</name>
<proteinExistence type="predicted"/>
<organism evidence="1 2">
    <name type="scientific">Candidatus Epulonipiscium fishelsonii</name>
    <dbReference type="NCBI Taxonomy" id="77094"/>
    <lineage>
        <taxon>Bacteria</taxon>
        <taxon>Bacillati</taxon>
        <taxon>Bacillota</taxon>
        <taxon>Clostridia</taxon>
        <taxon>Lachnospirales</taxon>
        <taxon>Lachnospiraceae</taxon>
        <taxon>Candidatus Epulonipiscium</taxon>
    </lineage>
</organism>